<evidence type="ECO:0000256" key="8">
    <source>
        <dbReference type="ARBA" id="ARBA00023065"/>
    </source>
</evidence>
<dbReference type="AlphaFoldDB" id="R9L1T9"/>
<keyword evidence="12" id="KW-1185">Reference proteome</keyword>
<dbReference type="Proteomes" id="UP000014204">
    <property type="component" value="Unassembled WGS sequence"/>
</dbReference>
<sequence>MEPTATPSPSMAPDNEKTAFCETCDRTCERFTDAALRGEGVAVGYGDRLIIEPMDVAVPAGEVTAIIGPNGCGKSTLLKALSRTMPLAAGAVYLDGRAIAEMPTAEVARKMALLPQAPEAPGGLTVGELVALGRYPHQRGFGRLSARDREIIAWALAITHLDDFGGRALDALSGGQRQRAWIAMALAQDTDLILLDEPTTYLDMAHQLEVLELLCSLNKEQGKTIALVIHELNLAARVADWMIALKDGSIRGAGTPEEVMTPAMLREVFGLDALIEPDPWTGRPSLVSYRLAR</sequence>
<keyword evidence="2" id="KW-0813">Transport</keyword>
<protein>
    <recommendedName>
        <fullName evidence="10">ABC transporter domain-containing protein</fullName>
    </recommendedName>
</protein>
<dbReference type="PROSITE" id="PS50893">
    <property type="entry name" value="ABC_TRANSPORTER_2"/>
    <property type="match status" value="1"/>
</dbReference>
<proteinExistence type="predicted"/>
<evidence type="ECO:0000313" key="12">
    <source>
        <dbReference type="Proteomes" id="UP000014204"/>
    </source>
</evidence>
<dbReference type="PROSITE" id="PS00211">
    <property type="entry name" value="ABC_TRANSPORTER_1"/>
    <property type="match status" value="1"/>
</dbReference>
<dbReference type="InterPro" id="IPR003593">
    <property type="entry name" value="AAA+_ATPase"/>
</dbReference>
<reference evidence="11 12" key="1">
    <citation type="submission" date="2013-04" db="EMBL/GenBank/DDBJ databases">
        <title>The Genome Sequence of Enterorhabdus caecimuris B7.</title>
        <authorList>
            <consortium name="The Broad Institute Genomics Platform"/>
            <consortium name="The Broad Institute Genome Sequencing Center for Infectious Disease"/>
            <person name="Earl A."/>
            <person name="Xavier R."/>
            <person name="Elson C."/>
            <person name="Duck W."/>
            <person name="Walker B."/>
            <person name="Young S."/>
            <person name="Zeng Q."/>
            <person name="Gargeya S."/>
            <person name="Fitzgerald M."/>
            <person name="Haas B."/>
            <person name="Abouelleil A."/>
            <person name="Allen A.W."/>
            <person name="Alvarado L."/>
            <person name="Arachchi H.M."/>
            <person name="Berlin A.M."/>
            <person name="Chapman S.B."/>
            <person name="Gainer-Dewar J."/>
            <person name="Goldberg J."/>
            <person name="Griggs A."/>
            <person name="Gujja S."/>
            <person name="Hansen M."/>
            <person name="Howarth C."/>
            <person name="Imamovic A."/>
            <person name="Ireland A."/>
            <person name="Larimer J."/>
            <person name="McCowan C."/>
            <person name="Murphy C."/>
            <person name="Pearson M."/>
            <person name="Poon T.W."/>
            <person name="Priest M."/>
            <person name="Roberts A."/>
            <person name="Saif S."/>
            <person name="Shea T."/>
            <person name="Sisk P."/>
            <person name="Sykes S."/>
            <person name="Wortman J."/>
            <person name="Nusbaum C."/>
            <person name="Birren B."/>
        </authorList>
    </citation>
    <scope>NUCLEOTIDE SEQUENCE [LARGE SCALE GENOMIC DNA]</scope>
    <source>
        <strain evidence="11 12">B7</strain>
    </source>
</reference>
<dbReference type="SMART" id="SM00382">
    <property type="entry name" value="AAA"/>
    <property type="match status" value="1"/>
</dbReference>
<comment type="subcellular location">
    <subcellularLocation>
        <location evidence="1">Cell membrane</location>
        <topology evidence="1">Peripheral membrane protein</topology>
    </subcellularLocation>
</comment>
<keyword evidence="4" id="KW-0410">Iron transport</keyword>
<evidence type="ECO:0000256" key="7">
    <source>
        <dbReference type="ARBA" id="ARBA00023004"/>
    </source>
</evidence>
<dbReference type="STRING" id="1235794.C811_00666"/>
<accession>R9L1T9</accession>
<dbReference type="eggNOG" id="COG1120">
    <property type="taxonomic scope" value="Bacteria"/>
</dbReference>
<keyword evidence="5" id="KW-0547">Nucleotide-binding</keyword>
<dbReference type="GO" id="GO:0006826">
    <property type="term" value="P:iron ion transport"/>
    <property type="evidence" value="ECO:0007669"/>
    <property type="project" value="UniProtKB-KW"/>
</dbReference>
<dbReference type="GO" id="GO:0005524">
    <property type="term" value="F:ATP binding"/>
    <property type="evidence" value="ECO:0007669"/>
    <property type="project" value="UniProtKB-KW"/>
</dbReference>
<dbReference type="PATRIC" id="fig|1235794.3.peg.649"/>
<dbReference type="RefSeq" id="WP_016308894.1">
    <property type="nucleotide sequence ID" value="NZ_KE159646.1"/>
</dbReference>
<keyword evidence="6" id="KW-0067">ATP-binding</keyword>
<dbReference type="InterPro" id="IPR027417">
    <property type="entry name" value="P-loop_NTPase"/>
</dbReference>
<evidence type="ECO:0000256" key="4">
    <source>
        <dbReference type="ARBA" id="ARBA00022496"/>
    </source>
</evidence>
<dbReference type="InterPro" id="IPR003439">
    <property type="entry name" value="ABC_transporter-like_ATP-bd"/>
</dbReference>
<dbReference type="GO" id="GO:0005886">
    <property type="term" value="C:plasma membrane"/>
    <property type="evidence" value="ECO:0007669"/>
    <property type="project" value="UniProtKB-SubCell"/>
</dbReference>
<keyword evidence="8" id="KW-0406">Ion transport</keyword>
<evidence type="ECO:0000256" key="1">
    <source>
        <dbReference type="ARBA" id="ARBA00004202"/>
    </source>
</evidence>
<evidence type="ECO:0000259" key="10">
    <source>
        <dbReference type="PROSITE" id="PS50893"/>
    </source>
</evidence>
<evidence type="ECO:0000256" key="2">
    <source>
        <dbReference type="ARBA" id="ARBA00022448"/>
    </source>
</evidence>
<dbReference type="InterPro" id="IPR051535">
    <property type="entry name" value="Siderophore_ABC-ATPase"/>
</dbReference>
<dbReference type="EMBL" id="ASSY01000005">
    <property type="protein sequence ID" value="EOS52630.1"/>
    <property type="molecule type" value="Genomic_DNA"/>
</dbReference>
<dbReference type="Gene3D" id="3.40.50.300">
    <property type="entry name" value="P-loop containing nucleotide triphosphate hydrolases"/>
    <property type="match status" value="1"/>
</dbReference>
<evidence type="ECO:0000256" key="6">
    <source>
        <dbReference type="ARBA" id="ARBA00022840"/>
    </source>
</evidence>
<keyword evidence="9" id="KW-0472">Membrane</keyword>
<keyword evidence="7" id="KW-0408">Iron</keyword>
<comment type="caution">
    <text evidence="11">The sequence shown here is derived from an EMBL/GenBank/DDBJ whole genome shotgun (WGS) entry which is preliminary data.</text>
</comment>
<dbReference type="PANTHER" id="PTHR42771:SF4">
    <property type="entry name" value="IRON(3+)-HYDROXAMATE IMPORT ATP-BINDING PROTEIN FHUC"/>
    <property type="match status" value="1"/>
</dbReference>
<gene>
    <name evidence="11" type="ORF">C811_00666</name>
</gene>
<evidence type="ECO:0000256" key="3">
    <source>
        <dbReference type="ARBA" id="ARBA00022475"/>
    </source>
</evidence>
<dbReference type="CDD" id="cd03214">
    <property type="entry name" value="ABC_Iron-Siderophores_B12_Hemin"/>
    <property type="match status" value="1"/>
</dbReference>
<dbReference type="GeneID" id="82190257"/>
<dbReference type="PANTHER" id="PTHR42771">
    <property type="entry name" value="IRON(3+)-HYDROXAMATE IMPORT ATP-BINDING PROTEIN FHUC"/>
    <property type="match status" value="1"/>
</dbReference>
<name>R9L1T9_9ACTN</name>
<evidence type="ECO:0000313" key="11">
    <source>
        <dbReference type="EMBL" id="EOS52630.1"/>
    </source>
</evidence>
<dbReference type="SUPFAM" id="SSF52540">
    <property type="entry name" value="P-loop containing nucleoside triphosphate hydrolases"/>
    <property type="match status" value="1"/>
</dbReference>
<organism evidence="11 12">
    <name type="scientific">Adlercreutzia caecimuris B7</name>
    <dbReference type="NCBI Taxonomy" id="1235794"/>
    <lineage>
        <taxon>Bacteria</taxon>
        <taxon>Bacillati</taxon>
        <taxon>Actinomycetota</taxon>
        <taxon>Coriobacteriia</taxon>
        <taxon>Eggerthellales</taxon>
        <taxon>Eggerthellaceae</taxon>
        <taxon>Adlercreutzia</taxon>
    </lineage>
</organism>
<evidence type="ECO:0000256" key="9">
    <source>
        <dbReference type="ARBA" id="ARBA00023136"/>
    </source>
</evidence>
<dbReference type="GO" id="GO:0016887">
    <property type="term" value="F:ATP hydrolysis activity"/>
    <property type="evidence" value="ECO:0007669"/>
    <property type="project" value="InterPro"/>
</dbReference>
<keyword evidence="3" id="KW-1003">Cell membrane</keyword>
<evidence type="ECO:0000256" key="5">
    <source>
        <dbReference type="ARBA" id="ARBA00022741"/>
    </source>
</evidence>
<dbReference type="Pfam" id="PF00005">
    <property type="entry name" value="ABC_tran"/>
    <property type="match status" value="1"/>
</dbReference>
<feature type="domain" description="ABC transporter" evidence="10">
    <location>
        <begin position="36"/>
        <end position="272"/>
    </location>
</feature>
<dbReference type="InterPro" id="IPR017871">
    <property type="entry name" value="ABC_transporter-like_CS"/>
</dbReference>
<dbReference type="FunFam" id="3.40.50.300:FF:000134">
    <property type="entry name" value="Iron-enterobactin ABC transporter ATP-binding protein"/>
    <property type="match status" value="1"/>
</dbReference>
<dbReference type="HOGENOM" id="CLU_000604_1_11_11"/>